<feature type="transmembrane region" description="Helical" evidence="1">
    <location>
        <begin position="210"/>
        <end position="228"/>
    </location>
</feature>
<keyword evidence="1" id="KW-0472">Membrane</keyword>
<name>A0A926CXW9_9FIRM</name>
<feature type="transmembrane region" description="Helical" evidence="1">
    <location>
        <begin position="141"/>
        <end position="160"/>
    </location>
</feature>
<dbReference type="EMBL" id="JACRSO010000001">
    <property type="protein sequence ID" value="MBC8528173.1"/>
    <property type="molecule type" value="Genomic_DNA"/>
</dbReference>
<proteinExistence type="predicted"/>
<feature type="transmembrane region" description="Helical" evidence="1">
    <location>
        <begin position="110"/>
        <end position="129"/>
    </location>
</feature>
<dbReference type="Proteomes" id="UP000654279">
    <property type="component" value="Unassembled WGS sequence"/>
</dbReference>
<feature type="transmembrane region" description="Helical" evidence="1">
    <location>
        <begin position="281"/>
        <end position="306"/>
    </location>
</feature>
<gene>
    <name evidence="2" type="ORF">H8699_01795</name>
</gene>
<feature type="transmembrane region" description="Helical" evidence="1">
    <location>
        <begin position="80"/>
        <end position="98"/>
    </location>
</feature>
<comment type="caution">
    <text evidence="2">The sequence shown here is derived from an EMBL/GenBank/DDBJ whole genome shotgun (WGS) entry which is preliminary data.</text>
</comment>
<dbReference type="AlphaFoldDB" id="A0A926CXW9"/>
<reference evidence="2" key="1">
    <citation type="submission" date="2020-08" db="EMBL/GenBank/DDBJ databases">
        <title>Genome public.</title>
        <authorList>
            <person name="Liu C."/>
            <person name="Sun Q."/>
        </authorList>
    </citation>
    <scope>NUCLEOTIDE SEQUENCE</scope>
    <source>
        <strain evidence="2">NSJ-44</strain>
    </source>
</reference>
<evidence type="ECO:0000313" key="3">
    <source>
        <dbReference type="Proteomes" id="UP000654279"/>
    </source>
</evidence>
<keyword evidence="1" id="KW-0812">Transmembrane</keyword>
<organism evidence="2 3">
    <name type="scientific">Luoshenia tenuis</name>
    <dbReference type="NCBI Taxonomy" id="2763654"/>
    <lineage>
        <taxon>Bacteria</taxon>
        <taxon>Bacillati</taxon>
        <taxon>Bacillota</taxon>
        <taxon>Clostridia</taxon>
        <taxon>Christensenellales</taxon>
        <taxon>Christensenellaceae</taxon>
        <taxon>Luoshenia</taxon>
    </lineage>
</organism>
<keyword evidence="1" id="KW-1133">Transmembrane helix</keyword>
<evidence type="ECO:0000256" key="1">
    <source>
        <dbReference type="SAM" id="Phobius"/>
    </source>
</evidence>
<keyword evidence="3" id="KW-1185">Reference proteome</keyword>
<feature type="transmembrane region" description="Helical" evidence="1">
    <location>
        <begin position="166"/>
        <end position="189"/>
    </location>
</feature>
<dbReference type="RefSeq" id="WP_249284213.1">
    <property type="nucleotide sequence ID" value="NZ_JACRSO010000001.1"/>
</dbReference>
<feature type="transmembrane region" description="Helical" evidence="1">
    <location>
        <begin position="20"/>
        <end position="38"/>
    </location>
</feature>
<evidence type="ECO:0000313" key="2">
    <source>
        <dbReference type="EMBL" id="MBC8528173.1"/>
    </source>
</evidence>
<feature type="transmembrane region" description="Helical" evidence="1">
    <location>
        <begin position="50"/>
        <end position="68"/>
    </location>
</feature>
<sequence length="443" mass="49423">MQGRLSKRERLVGDRRMQKAFAVLMGLLFIYPFAETAAQGLLAQGHWPKITAEVLLALGCGAACGRIMRGERVRCRTAALVGAIFAGLMVGTLTYQYIFISGKFTVWQTWFAAAWVLGMTALPACGFLLTERPLPSPLRPAILGTGLGAYFACALLFGLLCPVKEVQARLGILGGAYIVLAILALNRLAIGHAAGENAAIPRYILRAGRLMLIPLLILGLAVMTLPLWQEGLWRLTELIGQGIGAVIGFIRYLIGLTLPAVEDEPGEGLEVEFEPGMAPEWLIRLLQIISGVLFVAVACLAVYGLYRLVYRWILGRKEKKDRSQWVEETGFTDEEEILERETRRRRRRRRYTAASQKMWEDCQDDAQRLRLAYERVKRRLAKDPAQGYLAAATPSEVARKAWIEQVTKEELDLLAQGYNLVRYSPHAAGRAHVEAARRIYTRL</sequence>
<accession>A0A926CXW9</accession>
<evidence type="ECO:0008006" key="4">
    <source>
        <dbReference type="Google" id="ProtNLM"/>
    </source>
</evidence>
<protein>
    <recommendedName>
        <fullName evidence="4">DUF4129 domain-containing protein</fullName>
    </recommendedName>
</protein>